<organism evidence="2 3">
    <name type="scientific">Phialocephala subalpina</name>
    <dbReference type="NCBI Taxonomy" id="576137"/>
    <lineage>
        <taxon>Eukaryota</taxon>
        <taxon>Fungi</taxon>
        <taxon>Dikarya</taxon>
        <taxon>Ascomycota</taxon>
        <taxon>Pezizomycotina</taxon>
        <taxon>Leotiomycetes</taxon>
        <taxon>Helotiales</taxon>
        <taxon>Mollisiaceae</taxon>
        <taxon>Phialocephala</taxon>
        <taxon>Phialocephala fortinii species complex</taxon>
    </lineage>
</organism>
<sequence length="368" mass="41134">MSSPCGSQDSFAVGLYKEPDPFESSQTEGTEVAQGGVSGVARQNAIRKDPSSQQQTQLQPEKLGFFIEKQPVKWAELFCAGKKLRLNLSFNYVETTHMSVTSSRKGDKRGSSSITQQMLTERAEQLDAEQESSGQPSIWRDVYNLMRCPGPPCHLGPHCWRDPVGKKHYKLKTHHLKGLIRYVEHGYQLQTHGDVPEDIRQQLYAEGQQWLERRQRATNTTTGNFPPINITNVLPAQSYQAPLGASAAGTPPSDIPSISTPVNRLDIPGHRDVAVKKYSDWQQSQVINKTLKLEFQKACDITLADGLDLEQIYSRLQNRLRPLSLKKIVVALRCAIFQNLEVLVFLALAKMDGFQSRKPSYGVSAKNG</sequence>
<name>A0A1L7XJV7_9HELO</name>
<feature type="region of interest" description="Disordered" evidence="1">
    <location>
        <begin position="1"/>
        <end position="37"/>
    </location>
</feature>
<evidence type="ECO:0000256" key="1">
    <source>
        <dbReference type="SAM" id="MobiDB-lite"/>
    </source>
</evidence>
<evidence type="ECO:0000313" key="3">
    <source>
        <dbReference type="Proteomes" id="UP000184330"/>
    </source>
</evidence>
<protein>
    <submittedName>
        <fullName evidence="2">Uncharacterized protein</fullName>
    </submittedName>
</protein>
<gene>
    <name evidence="2" type="ORF">PAC_15241</name>
</gene>
<dbReference type="AlphaFoldDB" id="A0A1L7XJV7"/>
<keyword evidence="3" id="KW-1185">Reference proteome</keyword>
<evidence type="ECO:0000313" key="2">
    <source>
        <dbReference type="EMBL" id="CZR65341.1"/>
    </source>
</evidence>
<dbReference type="STRING" id="576137.A0A1L7XJV7"/>
<reference evidence="2 3" key="1">
    <citation type="submission" date="2016-03" db="EMBL/GenBank/DDBJ databases">
        <authorList>
            <person name="Ploux O."/>
        </authorList>
    </citation>
    <scope>NUCLEOTIDE SEQUENCE [LARGE SCALE GENOMIC DNA]</scope>
    <source>
        <strain evidence="2 3">UAMH 11012</strain>
    </source>
</reference>
<dbReference type="OrthoDB" id="4232626at2759"/>
<dbReference type="EMBL" id="FJOG01000030">
    <property type="protein sequence ID" value="CZR65341.1"/>
    <property type="molecule type" value="Genomic_DNA"/>
</dbReference>
<feature type="compositionally biased region" description="Polar residues" evidence="1">
    <location>
        <begin position="1"/>
        <end position="10"/>
    </location>
</feature>
<proteinExistence type="predicted"/>
<dbReference type="Proteomes" id="UP000184330">
    <property type="component" value="Unassembled WGS sequence"/>
</dbReference>
<accession>A0A1L7XJV7</accession>